<accession>A0A829BTZ2</accession>
<dbReference type="Proteomes" id="UP000011676">
    <property type="component" value="Unassembled WGS sequence"/>
</dbReference>
<keyword evidence="1" id="KW-1133">Transmembrane helix</keyword>
<feature type="transmembrane region" description="Helical" evidence="1">
    <location>
        <begin position="489"/>
        <end position="510"/>
    </location>
</feature>
<sequence>MNKNVTIKKSTLFYIILCFIGIFRIALLRSAPWELDANTGYDDLLQLKNAISIASGNWLGKTYSYISMTKNVGYPLFLALTQLLNIPYSVLYGLLISLSSFSFIKAIQPVVKSKKLLLLIFFVIIFTPINHGAFYRIYRNALVPWVLLLIISSYIAIFIRRRNRLSLFLPWTILAFFSIMYFWTLREDSIWILPFILVAAITIIITIVILYKKDLHEILLRSVLVLLPLIGIVVSNVWVSAINYSYYGIWGVNDRSDTAAAKAMSLIYKIEDNQTTDSNVWASRKAFELAIKASPSLRTVGNTVLASYGLWAGKNTDIKGDIAQWAFRFGVEEEGYYHGNGKKTNALYKAIANELGEAFQKGRLKKRDGIYLSTQTGAFHWKDISQSMTMSLDLTNKMFHFYNTNLSSGYIDYPNLTETELISYEDMLNTSLPRTNDQLSAVGITKTYSDYDVNLTSLSNHYQQLNASIFRRRNYYINFQEKLIKCYQVVSYFMFPLSFLAYLILIIDGFRHQFTANNLSKLIILSSLLLTGILNLFIVSLFSRWIDPNTDSFIYGFYAPSAYLLFNLFMCMGGIVLFEKLCSSRMLKNFLSTVGNYMGRHRD</sequence>
<organism evidence="2 3">
    <name type="scientific">Streptococcus mutans SM6</name>
    <dbReference type="NCBI Taxonomy" id="857119"/>
    <lineage>
        <taxon>Bacteria</taxon>
        <taxon>Bacillati</taxon>
        <taxon>Bacillota</taxon>
        <taxon>Bacilli</taxon>
        <taxon>Lactobacillales</taxon>
        <taxon>Streptococcaceae</taxon>
        <taxon>Streptococcus</taxon>
    </lineage>
</organism>
<dbReference type="RefSeq" id="WP_002274500.1">
    <property type="nucleotide sequence ID" value="NZ_AHSR01000027.1"/>
</dbReference>
<proteinExistence type="predicted"/>
<evidence type="ECO:0000313" key="3">
    <source>
        <dbReference type="Proteomes" id="UP000011676"/>
    </source>
</evidence>
<reference evidence="2 3" key="1">
    <citation type="journal article" date="2013" name="Mol. Biol. Evol.">
        <title>Evolutionary and population genomics of the cavity causing bacteria Streptococcus mutans.</title>
        <authorList>
            <person name="Cornejo O.E."/>
            <person name="Lefebure T."/>
            <person name="Pavinski Bitar P.D."/>
            <person name="Lang P."/>
            <person name="Richards V.P."/>
            <person name="Eilertson K."/>
            <person name="Do T."/>
            <person name="Beighton D."/>
            <person name="Zeng L."/>
            <person name="Ahn S.J."/>
            <person name="Burne R.A."/>
            <person name="Siepel A."/>
            <person name="Bustamante C.D."/>
            <person name="Stanhope M.J."/>
        </authorList>
    </citation>
    <scope>NUCLEOTIDE SEQUENCE [LARGE SCALE GENOMIC DNA]</scope>
    <source>
        <strain evidence="2 3">SM6</strain>
    </source>
</reference>
<dbReference type="EMBL" id="AHSR01000027">
    <property type="protein sequence ID" value="EMC23588.1"/>
    <property type="molecule type" value="Genomic_DNA"/>
</dbReference>
<feature type="transmembrane region" description="Helical" evidence="1">
    <location>
        <begin position="12"/>
        <end position="31"/>
    </location>
</feature>
<feature type="transmembrane region" description="Helical" evidence="1">
    <location>
        <begin position="86"/>
        <end position="104"/>
    </location>
</feature>
<evidence type="ECO:0008006" key="4">
    <source>
        <dbReference type="Google" id="ProtNLM"/>
    </source>
</evidence>
<feature type="transmembrane region" description="Helical" evidence="1">
    <location>
        <begin position="555"/>
        <end position="578"/>
    </location>
</feature>
<feature type="transmembrane region" description="Helical" evidence="1">
    <location>
        <begin position="141"/>
        <end position="159"/>
    </location>
</feature>
<dbReference type="AlphaFoldDB" id="A0A829BTZ2"/>
<feature type="transmembrane region" description="Helical" evidence="1">
    <location>
        <begin position="190"/>
        <end position="211"/>
    </location>
</feature>
<name>A0A829BTZ2_STRMG</name>
<evidence type="ECO:0000256" key="1">
    <source>
        <dbReference type="SAM" id="Phobius"/>
    </source>
</evidence>
<feature type="transmembrane region" description="Helical" evidence="1">
    <location>
        <begin position="522"/>
        <end position="543"/>
    </location>
</feature>
<evidence type="ECO:0000313" key="2">
    <source>
        <dbReference type="EMBL" id="EMC23588.1"/>
    </source>
</evidence>
<feature type="transmembrane region" description="Helical" evidence="1">
    <location>
        <begin position="218"/>
        <end position="239"/>
    </location>
</feature>
<feature type="transmembrane region" description="Helical" evidence="1">
    <location>
        <begin position="116"/>
        <end position="135"/>
    </location>
</feature>
<comment type="caution">
    <text evidence="2">The sequence shown here is derived from an EMBL/GenBank/DDBJ whole genome shotgun (WGS) entry which is preliminary data.</text>
</comment>
<feature type="transmembrane region" description="Helical" evidence="1">
    <location>
        <begin position="166"/>
        <end position="184"/>
    </location>
</feature>
<keyword evidence="1" id="KW-0472">Membrane</keyword>
<keyword evidence="1" id="KW-0812">Transmembrane</keyword>
<gene>
    <name evidence="2" type="ORF">SMU82_06524</name>
</gene>
<protein>
    <recommendedName>
        <fullName evidence="4">Glucosyltransferase</fullName>
    </recommendedName>
</protein>